<dbReference type="EMBL" id="CAUYUJ010014593">
    <property type="protein sequence ID" value="CAK0843608.1"/>
    <property type="molecule type" value="Genomic_DNA"/>
</dbReference>
<feature type="compositionally biased region" description="Low complexity" evidence="1">
    <location>
        <begin position="49"/>
        <end position="88"/>
    </location>
</feature>
<reference evidence="2" key="1">
    <citation type="submission" date="2023-10" db="EMBL/GenBank/DDBJ databases">
        <authorList>
            <person name="Chen Y."/>
            <person name="Shah S."/>
            <person name="Dougan E. K."/>
            <person name="Thang M."/>
            <person name="Chan C."/>
        </authorList>
    </citation>
    <scope>NUCLEOTIDE SEQUENCE [LARGE SCALE GENOMIC DNA]</scope>
</reference>
<protein>
    <submittedName>
        <fullName evidence="2">Uncharacterized protein</fullName>
    </submittedName>
</protein>
<name>A0ABN9TCZ9_9DINO</name>
<organism evidence="2 3">
    <name type="scientific">Prorocentrum cordatum</name>
    <dbReference type="NCBI Taxonomy" id="2364126"/>
    <lineage>
        <taxon>Eukaryota</taxon>
        <taxon>Sar</taxon>
        <taxon>Alveolata</taxon>
        <taxon>Dinophyceae</taxon>
        <taxon>Prorocentrales</taxon>
        <taxon>Prorocentraceae</taxon>
        <taxon>Prorocentrum</taxon>
    </lineage>
</organism>
<gene>
    <name evidence="2" type="ORF">PCOR1329_LOCUS37907</name>
</gene>
<accession>A0ABN9TCZ9</accession>
<feature type="region of interest" description="Disordered" evidence="1">
    <location>
        <begin position="41"/>
        <end position="89"/>
    </location>
</feature>
<feature type="region of interest" description="Disordered" evidence="1">
    <location>
        <begin position="240"/>
        <end position="289"/>
    </location>
</feature>
<evidence type="ECO:0000313" key="3">
    <source>
        <dbReference type="Proteomes" id="UP001189429"/>
    </source>
</evidence>
<evidence type="ECO:0000256" key="1">
    <source>
        <dbReference type="SAM" id="MobiDB-lite"/>
    </source>
</evidence>
<sequence length="289" mass="30516">MIEWFLLVLPQAADGSPVYFHRLSTSCSCLRLPTDRYRCPSGQARRRAGAPARRSAGPAGQLGNAGAAATAPGRREAAAAASTPGAEEPGCRTEEACPVGTLTSCLKLLGQEDPGRVVMVRRVNCLGSEAAGALTLHFSRKSARCCPHTLEWRCGLAECLDMCPGSGASPSLSWKMPGASSAFCRQASSTWWFRGASPWSPLWARGLRRGPPRRAPALGLRQALLPAWARASSARASSFWERSGRGGAPRGASSSSLLGVASPRYPRPDRAGVSQRVVDPGARNGTVYS</sequence>
<evidence type="ECO:0000313" key="2">
    <source>
        <dbReference type="EMBL" id="CAK0843608.1"/>
    </source>
</evidence>
<dbReference type="Proteomes" id="UP001189429">
    <property type="component" value="Unassembled WGS sequence"/>
</dbReference>
<feature type="compositionally biased region" description="Low complexity" evidence="1">
    <location>
        <begin position="250"/>
        <end position="262"/>
    </location>
</feature>
<keyword evidence="3" id="KW-1185">Reference proteome</keyword>
<comment type="caution">
    <text evidence="2">The sequence shown here is derived from an EMBL/GenBank/DDBJ whole genome shotgun (WGS) entry which is preliminary data.</text>
</comment>
<proteinExistence type="predicted"/>